<feature type="region of interest" description="Disordered" evidence="1">
    <location>
        <begin position="1"/>
        <end position="29"/>
    </location>
</feature>
<dbReference type="OrthoDB" id="3263571at2759"/>
<evidence type="ECO:0000313" key="3">
    <source>
        <dbReference type="EMBL" id="PPR07176.1"/>
    </source>
</evidence>
<evidence type="ECO:0000256" key="1">
    <source>
        <dbReference type="SAM" id="MobiDB-lite"/>
    </source>
</evidence>
<sequence>MDTDNPQPTSPVESHSNTSEKELRIGLPTPFSGDRSKLASFIQDCKLYLTINEGLYHNDERKIAFVLSFMTGGMQLYGSSNLSNPGPMFKKISTWELETNSGGISENHSKKKKWSTMLSRNSQISNKAANRQNNTISISD</sequence>
<keyword evidence="4" id="KW-1185">Reference proteome</keyword>
<feature type="domain" description="DUF4939" evidence="2">
    <location>
        <begin position="23"/>
        <end position="88"/>
    </location>
</feature>
<dbReference type="InterPro" id="IPR032549">
    <property type="entry name" value="DUF4939"/>
</dbReference>
<dbReference type="Pfam" id="PF16297">
    <property type="entry name" value="DUF4939"/>
    <property type="match status" value="1"/>
</dbReference>
<comment type="caution">
    <text evidence="3">The sequence shown here is derived from an EMBL/GenBank/DDBJ whole genome shotgun (WGS) entry which is preliminary data.</text>
</comment>
<accession>A0A409YVX7</accession>
<dbReference type="AlphaFoldDB" id="A0A409YVX7"/>
<reference evidence="3 4" key="1">
    <citation type="journal article" date="2018" name="Evol. Lett.">
        <title>Horizontal gene cluster transfer increased hallucinogenic mushroom diversity.</title>
        <authorList>
            <person name="Reynolds H.T."/>
            <person name="Vijayakumar V."/>
            <person name="Gluck-Thaler E."/>
            <person name="Korotkin H.B."/>
            <person name="Matheny P.B."/>
            <person name="Slot J.C."/>
        </authorList>
    </citation>
    <scope>NUCLEOTIDE SEQUENCE [LARGE SCALE GENOMIC DNA]</scope>
    <source>
        <strain evidence="3 4">2629</strain>
    </source>
</reference>
<dbReference type="EMBL" id="NHTK01000498">
    <property type="protein sequence ID" value="PPR07176.1"/>
    <property type="molecule type" value="Genomic_DNA"/>
</dbReference>
<evidence type="ECO:0000259" key="2">
    <source>
        <dbReference type="Pfam" id="PF16297"/>
    </source>
</evidence>
<evidence type="ECO:0000313" key="4">
    <source>
        <dbReference type="Proteomes" id="UP000284842"/>
    </source>
</evidence>
<feature type="compositionally biased region" description="Polar residues" evidence="1">
    <location>
        <begin position="1"/>
        <end position="17"/>
    </location>
</feature>
<protein>
    <recommendedName>
        <fullName evidence="2">DUF4939 domain-containing protein</fullName>
    </recommendedName>
</protein>
<gene>
    <name evidence="3" type="ORF">CVT24_010132</name>
</gene>
<organism evidence="3 4">
    <name type="scientific">Panaeolus cyanescens</name>
    <dbReference type="NCBI Taxonomy" id="181874"/>
    <lineage>
        <taxon>Eukaryota</taxon>
        <taxon>Fungi</taxon>
        <taxon>Dikarya</taxon>
        <taxon>Basidiomycota</taxon>
        <taxon>Agaricomycotina</taxon>
        <taxon>Agaricomycetes</taxon>
        <taxon>Agaricomycetidae</taxon>
        <taxon>Agaricales</taxon>
        <taxon>Agaricineae</taxon>
        <taxon>Galeropsidaceae</taxon>
        <taxon>Panaeolus</taxon>
    </lineage>
</organism>
<proteinExistence type="predicted"/>
<dbReference type="STRING" id="181874.A0A409YVX7"/>
<name>A0A409YVX7_9AGAR</name>
<dbReference type="InParanoid" id="A0A409YVX7"/>
<dbReference type="Proteomes" id="UP000284842">
    <property type="component" value="Unassembled WGS sequence"/>
</dbReference>